<dbReference type="EMBL" id="WJQU01000003">
    <property type="protein sequence ID" value="KAJ6637994.1"/>
    <property type="molecule type" value="Genomic_DNA"/>
</dbReference>
<keyword evidence="14" id="KW-0469">Meiosis</keyword>
<dbReference type="InterPro" id="IPR035437">
    <property type="entry name" value="SNase_OB-fold_sf"/>
</dbReference>
<accession>A0A9Q0MUX4</accession>
<evidence type="ECO:0000256" key="8">
    <source>
        <dbReference type="ARBA" id="ARBA00022782"/>
    </source>
</evidence>
<feature type="domain" description="Helicase ATP-binding" evidence="16">
    <location>
        <begin position="122"/>
        <end position="300"/>
    </location>
</feature>
<dbReference type="SMART" id="SM00487">
    <property type="entry name" value="DEXDc"/>
    <property type="match status" value="1"/>
</dbReference>
<keyword evidence="19" id="KW-1185">Reference proteome</keyword>
<dbReference type="InterPro" id="IPR002999">
    <property type="entry name" value="Tudor"/>
</dbReference>
<dbReference type="SUPFAM" id="SSF52540">
    <property type="entry name" value="P-loop containing nucleoside triphosphate hydrolases"/>
    <property type="match status" value="1"/>
</dbReference>
<evidence type="ECO:0000256" key="4">
    <source>
        <dbReference type="ARBA" id="ARBA00013352"/>
    </source>
</evidence>
<dbReference type="PROSITE" id="PS00028">
    <property type="entry name" value="ZINC_FINGER_C2H2_1"/>
    <property type="match status" value="1"/>
</dbReference>
<dbReference type="InterPro" id="IPR027417">
    <property type="entry name" value="P-loop_NTPase"/>
</dbReference>
<organism evidence="18 19">
    <name type="scientific">Pseudolycoriella hygida</name>
    <dbReference type="NCBI Taxonomy" id="35572"/>
    <lineage>
        <taxon>Eukaryota</taxon>
        <taxon>Metazoa</taxon>
        <taxon>Ecdysozoa</taxon>
        <taxon>Arthropoda</taxon>
        <taxon>Hexapoda</taxon>
        <taxon>Insecta</taxon>
        <taxon>Pterygota</taxon>
        <taxon>Neoptera</taxon>
        <taxon>Endopterygota</taxon>
        <taxon>Diptera</taxon>
        <taxon>Nematocera</taxon>
        <taxon>Sciaroidea</taxon>
        <taxon>Sciaridae</taxon>
        <taxon>Pseudolycoriella</taxon>
    </lineage>
</organism>
<dbReference type="Gene3D" id="1.20.120.1080">
    <property type="match status" value="1"/>
</dbReference>
<evidence type="ECO:0000256" key="15">
    <source>
        <dbReference type="ARBA" id="ARBA00047984"/>
    </source>
</evidence>
<keyword evidence="13" id="KW-0943">RNA-mediated gene silencing</keyword>
<keyword evidence="8" id="KW-0221">Differentiation</keyword>
<dbReference type="InterPro" id="IPR001650">
    <property type="entry name" value="Helicase_C-like"/>
</dbReference>
<dbReference type="InterPro" id="IPR013087">
    <property type="entry name" value="Znf_C2H2_type"/>
</dbReference>
<evidence type="ECO:0000259" key="16">
    <source>
        <dbReference type="PROSITE" id="PS51192"/>
    </source>
</evidence>
<dbReference type="GO" id="GO:0005524">
    <property type="term" value="F:ATP binding"/>
    <property type="evidence" value="ECO:0007669"/>
    <property type="project" value="UniProtKB-KW"/>
</dbReference>
<comment type="catalytic activity">
    <reaction evidence="15">
        <text>ATP + H2O = ADP + phosphate + H(+)</text>
        <dbReference type="Rhea" id="RHEA:13065"/>
        <dbReference type="ChEBI" id="CHEBI:15377"/>
        <dbReference type="ChEBI" id="CHEBI:15378"/>
        <dbReference type="ChEBI" id="CHEBI:30616"/>
        <dbReference type="ChEBI" id="CHEBI:43474"/>
        <dbReference type="ChEBI" id="CHEBI:456216"/>
        <dbReference type="EC" id="3.6.4.13"/>
    </reaction>
</comment>
<dbReference type="PROSITE" id="PS51192">
    <property type="entry name" value="HELICASE_ATP_BIND_1"/>
    <property type="match status" value="1"/>
</dbReference>
<feature type="domain" description="Helicase C-terminal" evidence="17">
    <location>
        <begin position="361"/>
        <end position="532"/>
    </location>
</feature>
<evidence type="ECO:0000259" key="17">
    <source>
        <dbReference type="PROSITE" id="PS51194"/>
    </source>
</evidence>
<dbReference type="InterPro" id="IPR014001">
    <property type="entry name" value="Helicase_ATP-bd"/>
</dbReference>
<sequence length="1445" mass="165832">MDDLNAFFSMKSNFKRETLPSGYVAGRMVPKLEPNQFPKREVQGTEYAEGIRRSERDELAKLAEYDSVPLSCKDISTVDDIDLETADDDEMGAKPVDDVYKRYYFNRILPDLPIMKVKDEILDAIDKNPVIILEGATGCGKSTQVPQFILDDAYRRKKSVNIVVTQPRRIAAVSVAMRVWSERRPPEEVTSERGTLERNFPNIIGYQIGLKVATCDDTRITFCTTGVLLEKLIARKTFCNYTHIILDEVHERSQDMDFLFIVIKKLRLTSPNVRIILMSATIEAERFADYFQYFRDEKLRPAPVIKVESERKHTISEFYWDNLYKLNVDKSMQFDIMDPKIEDEMYSAAVKLIYVFDRIDYLDSLAEQVKPTVLIFLPGIYEISCMHKQFEESTRMLQRENDFIVIILHSLITQEEQTKVLRKPTYGKRLIILSTNIAESSITVPDVKFVIDFCLTKTLVTDTNTNFSSLQLEWCSRSNCRQRAGRTGRTMDGRVYRLVPQLFYTHQMEEMSKPEMCRSPLEMVVLKAKQLDIGPPINIISMAMDVPTLSDFKNTILLLKEAGALLRTCNGKHSDDDGDITFIGIVMAALPVNIRVAKLIVIGHCFSVLSDCIIMGAGLTTKTIFVQGYKNAVTFYSKKLVWSDGSGSDLLAILKAYKSFESRKKEFGNTKNWTERYFLNEKSLMEMTNLIDELTERLSRLGIKERSGANRATWSHAEKSIILKVVIAGAFYPNYFVRSSSELEGRSAYHELNGRNPCNTVFFSGFPERFIRPLYIQSIKKRLMVCTNSPDNMRVAFDEGNEKVFVTFKQTRSSVAANTDPQLNFIEMGPGQVCIEVYKAIKLRMTSSSIHLNVMHPVDAQKYAEEHKLGAIVRGKWQSNKKTIKNIEMVCLPRKHVKSVTGQITHYDSTFNRFWFRPAEEDGLFYEIQSELNSLNRDIEPFSNYGDIYVEQVVAAAYDGNFYRAKVLAIIHGSEDIYFTVVLLDLGLEGEVEFSELRRLRGVSAKYIDIPPRVFECRLASLQPSELQSERYGWGSTMAEFKKLTEKTTVTAEIYSVDSGVASVFIRIHDCTVQEILIDSGFCRTADEDFMSKLDHDLRVKTQASNSSRFEDECDAIADEIRRMLPAEEEYEVKEPEMSLRHKKVELRGPKSPLESTIYSCFHIAKVDSKRVTIEPHSVNSVLLEANSQDTFEKFIVGANVTENQNRTEMCARETTVMPNIPGFGPLMALIFSPHCELFRDRYKSRYVAILCGLGQHPDKKMAMYSEHDTCFYLDAEIDVEDIEHVNAIRFIMDSLLQIRPDQKRPNNTEHQQIQLTLQLKTKVIALLEKERSLMGISYDCDVGWSKYDPKDLIRAKDIFEHTAIFPFHNILSLAAEDSPERLDQIHTLRESNQLLHNKSEIDVALRRPLKCLLCNLSLETVTELRIHLYSRLHIERENKIQYQP</sequence>
<dbReference type="GO" id="GO:0005737">
    <property type="term" value="C:cytoplasm"/>
    <property type="evidence" value="ECO:0007669"/>
    <property type="project" value="UniProtKB-SubCell"/>
</dbReference>
<protein>
    <recommendedName>
        <fullName evidence="4">Probable ATP-dependent RNA helicase spindle-E</fullName>
        <ecNumber evidence="3">3.6.4.13</ecNumber>
    </recommendedName>
</protein>
<dbReference type="PANTHER" id="PTHR18934:SF113">
    <property type="entry name" value="ATP-DEPENDENT RNA HELICASE TDRD9"/>
    <property type="match status" value="1"/>
</dbReference>
<evidence type="ECO:0000256" key="10">
    <source>
        <dbReference type="ARBA" id="ARBA00022806"/>
    </source>
</evidence>
<dbReference type="GO" id="GO:0003723">
    <property type="term" value="F:RNA binding"/>
    <property type="evidence" value="ECO:0007669"/>
    <property type="project" value="TreeGrafter"/>
</dbReference>
<dbReference type="GO" id="GO:0051321">
    <property type="term" value="P:meiotic cell cycle"/>
    <property type="evidence" value="ECO:0007669"/>
    <property type="project" value="UniProtKB-KW"/>
</dbReference>
<evidence type="ECO:0000313" key="19">
    <source>
        <dbReference type="Proteomes" id="UP001151699"/>
    </source>
</evidence>
<keyword evidence="12" id="KW-0744">Spermatogenesis</keyword>
<dbReference type="Gene3D" id="2.30.30.140">
    <property type="match status" value="1"/>
</dbReference>
<keyword evidence="11" id="KW-0067">ATP-binding</keyword>
<dbReference type="SMART" id="SM00490">
    <property type="entry name" value="HELICc"/>
    <property type="match status" value="1"/>
</dbReference>
<dbReference type="GO" id="GO:0007283">
    <property type="term" value="P:spermatogenesis"/>
    <property type="evidence" value="ECO:0007669"/>
    <property type="project" value="UniProtKB-KW"/>
</dbReference>
<evidence type="ECO:0000256" key="6">
    <source>
        <dbReference type="ARBA" id="ARBA00022490"/>
    </source>
</evidence>
<dbReference type="Gene3D" id="2.40.50.90">
    <property type="match status" value="1"/>
</dbReference>
<evidence type="ECO:0000256" key="3">
    <source>
        <dbReference type="ARBA" id="ARBA00012552"/>
    </source>
</evidence>
<dbReference type="PANTHER" id="PTHR18934">
    <property type="entry name" value="ATP-DEPENDENT RNA HELICASE"/>
    <property type="match status" value="1"/>
</dbReference>
<dbReference type="GO" id="GO:0030154">
    <property type="term" value="P:cell differentiation"/>
    <property type="evidence" value="ECO:0007669"/>
    <property type="project" value="UniProtKB-KW"/>
</dbReference>
<keyword evidence="5" id="KW-0217">Developmental protein</keyword>
<dbReference type="Proteomes" id="UP001151699">
    <property type="component" value="Chromosome X"/>
</dbReference>
<dbReference type="Pfam" id="PF00270">
    <property type="entry name" value="DEAD"/>
    <property type="match status" value="1"/>
</dbReference>
<evidence type="ECO:0000256" key="5">
    <source>
        <dbReference type="ARBA" id="ARBA00022473"/>
    </source>
</evidence>
<comment type="caution">
    <text evidence="18">The sequence shown here is derived from an EMBL/GenBank/DDBJ whole genome shotgun (WGS) entry which is preliminary data.</text>
</comment>
<dbReference type="GO" id="GO:0003724">
    <property type="term" value="F:RNA helicase activity"/>
    <property type="evidence" value="ECO:0007669"/>
    <property type="project" value="UniProtKB-EC"/>
</dbReference>
<name>A0A9Q0MUX4_9DIPT</name>
<dbReference type="OrthoDB" id="66977at2759"/>
<dbReference type="SUPFAM" id="SSF63748">
    <property type="entry name" value="Tudor/PWWP/MBT"/>
    <property type="match status" value="1"/>
</dbReference>
<keyword evidence="10 18" id="KW-0347">Helicase</keyword>
<evidence type="ECO:0000256" key="7">
    <source>
        <dbReference type="ARBA" id="ARBA00022741"/>
    </source>
</evidence>
<keyword evidence="7" id="KW-0547">Nucleotide-binding</keyword>
<evidence type="ECO:0000256" key="11">
    <source>
        <dbReference type="ARBA" id="ARBA00022840"/>
    </source>
</evidence>
<dbReference type="Pfam" id="PF00271">
    <property type="entry name" value="Helicase_C"/>
    <property type="match status" value="1"/>
</dbReference>
<dbReference type="Gene3D" id="3.40.50.300">
    <property type="entry name" value="P-loop containing nucleotide triphosphate hydrolases"/>
    <property type="match status" value="2"/>
</dbReference>
<gene>
    <name evidence="18" type="primary">spn-E_1</name>
    <name evidence="18" type="ORF">Bhyg_10726</name>
</gene>
<reference evidence="18" key="1">
    <citation type="submission" date="2022-07" db="EMBL/GenBank/DDBJ databases">
        <authorList>
            <person name="Trinca V."/>
            <person name="Uliana J.V.C."/>
            <person name="Torres T.T."/>
            <person name="Ward R.J."/>
            <person name="Monesi N."/>
        </authorList>
    </citation>
    <scope>NUCLEOTIDE SEQUENCE</scope>
    <source>
        <strain evidence="18">HSMRA1968</strain>
        <tissue evidence="18">Whole embryos</tissue>
    </source>
</reference>
<comment type="subcellular location">
    <subcellularLocation>
        <location evidence="1">Cytoplasm</location>
    </subcellularLocation>
</comment>
<evidence type="ECO:0000256" key="1">
    <source>
        <dbReference type="ARBA" id="ARBA00004496"/>
    </source>
</evidence>
<evidence type="ECO:0000256" key="13">
    <source>
        <dbReference type="ARBA" id="ARBA00023158"/>
    </source>
</evidence>
<evidence type="ECO:0000313" key="18">
    <source>
        <dbReference type="EMBL" id="KAJ6637994.1"/>
    </source>
</evidence>
<evidence type="ECO:0000256" key="12">
    <source>
        <dbReference type="ARBA" id="ARBA00022871"/>
    </source>
</evidence>
<comment type="similarity">
    <text evidence="2">Belongs to the DEAD box helicase family. DEAH subfamily.</text>
</comment>
<dbReference type="PROSITE" id="PS51194">
    <property type="entry name" value="HELICASE_CTER"/>
    <property type="match status" value="1"/>
</dbReference>
<dbReference type="InterPro" id="IPR007502">
    <property type="entry name" value="Helicase-assoc_dom"/>
</dbReference>
<dbReference type="SMART" id="SM00847">
    <property type="entry name" value="HA2"/>
    <property type="match status" value="1"/>
</dbReference>
<keyword evidence="9" id="KW-0378">Hydrolase</keyword>
<dbReference type="EC" id="3.6.4.13" evidence="3"/>
<keyword evidence="6" id="KW-0963">Cytoplasm</keyword>
<dbReference type="GO" id="GO:0031047">
    <property type="term" value="P:regulatory ncRNA-mediated gene silencing"/>
    <property type="evidence" value="ECO:0007669"/>
    <property type="project" value="UniProtKB-KW"/>
</dbReference>
<dbReference type="InterPro" id="IPR011545">
    <property type="entry name" value="DEAD/DEAH_box_helicase_dom"/>
</dbReference>
<proteinExistence type="inferred from homology"/>
<dbReference type="Pfam" id="PF00567">
    <property type="entry name" value="TUDOR"/>
    <property type="match status" value="1"/>
</dbReference>
<dbReference type="GO" id="GO:0016787">
    <property type="term" value="F:hydrolase activity"/>
    <property type="evidence" value="ECO:0007669"/>
    <property type="project" value="UniProtKB-KW"/>
</dbReference>
<evidence type="ECO:0000256" key="2">
    <source>
        <dbReference type="ARBA" id="ARBA00008792"/>
    </source>
</evidence>
<dbReference type="CDD" id="cd18791">
    <property type="entry name" value="SF2_C_RHA"/>
    <property type="match status" value="1"/>
</dbReference>
<evidence type="ECO:0000256" key="14">
    <source>
        <dbReference type="ARBA" id="ARBA00023254"/>
    </source>
</evidence>
<evidence type="ECO:0000256" key="9">
    <source>
        <dbReference type="ARBA" id="ARBA00022801"/>
    </source>
</evidence>